<evidence type="ECO:0000256" key="1">
    <source>
        <dbReference type="ARBA" id="ARBA00010615"/>
    </source>
</evidence>
<feature type="non-terminal residue" evidence="3">
    <location>
        <position position="1"/>
    </location>
</feature>
<dbReference type="InterPro" id="IPR006595">
    <property type="entry name" value="CTLH_C"/>
</dbReference>
<sequence>VNDPEYKKWNEKRIDRILADYMLREGFSNTAEQLASESEIGALSDIELFTQARAIEQALRGNNLQGHRLGANSCTEALKWCNENKSNLRKINSTLEFNLRVQEFIELCRANKKEEAIDYSKKHFKTYLDNSKKDSQQGSVRRHDSLKVKSRSDPLLSQFLQMMGTLAFPPDTTCPPYK</sequence>
<organism evidence="3 4">
    <name type="scientific">Acaulospora morrowiae</name>
    <dbReference type="NCBI Taxonomy" id="94023"/>
    <lineage>
        <taxon>Eukaryota</taxon>
        <taxon>Fungi</taxon>
        <taxon>Fungi incertae sedis</taxon>
        <taxon>Mucoromycota</taxon>
        <taxon>Glomeromycotina</taxon>
        <taxon>Glomeromycetes</taxon>
        <taxon>Diversisporales</taxon>
        <taxon>Acaulosporaceae</taxon>
        <taxon>Acaulospora</taxon>
    </lineage>
</organism>
<dbReference type="InterPro" id="IPR024964">
    <property type="entry name" value="CTLH/CRA"/>
</dbReference>
<comment type="similarity">
    <text evidence="1">Belongs to the FYV10 family.</text>
</comment>
<proteinExistence type="inferred from homology"/>
<evidence type="ECO:0000313" key="4">
    <source>
        <dbReference type="Proteomes" id="UP000789342"/>
    </source>
</evidence>
<dbReference type="PROSITE" id="PS50896">
    <property type="entry name" value="LISH"/>
    <property type="match status" value="1"/>
</dbReference>
<comment type="caution">
    <text evidence="3">The sequence shown here is derived from an EMBL/GenBank/DDBJ whole genome shotgun (WGS) entry which is preliminary data.</text>
</comment>
<feature type="non-terminal residue" evidence="3">
    <location>
        <position position="178"/>
    </location>
</feature>
<dbReference type="GO" id="GO:0005737">
    <property type="term" value="C:cytoplasm"/>
    <property type="evidence" value="ECO:0007669"/>
    <property type="project" value="TreeGrafter"/>
</dbReference>
<dbReference type="EMBL" id="CAJVPV010055140">
    <property type="protein sequence ID" value="CAG8784122.1"/>
    <property type="molecule type" value="Genomic_DNA"/>
</dbReference>
<protein>
    <submittedName>
        <fullName evidence="3">10411_t:CDS:1</fullName>
    </submittedName>
</protein>
<dbReference type="AlphaFoldDB" id="A0A9N9JIN4"/>
<dbReference type="PANTHER" id="PTHR12170:SF2">
    <property type="entry name" value="E3 UBIQUITIN-PROTEIN TRANSFERASE MAEA"/>
    <property type="match status" value="1"/>
</dbReference>
<dbReference type="SMART" id="SM00668">
    <property type="entry name" value="CTLH"/>
    <property type="match status" value="1"/>
</dbReference>
<dbReference type="OrthoDB" id="1933455at2759"/>
<dbReference type="Proteomes" id="UP000789342">
    <property type="component" value="Unassembled WGS sequence"/>
</dbReference>
<feature type="domain" description="CTLH" evidence="2">
    <location>
        <begin position="76"/>
        <end position="115"/>
    </location>
</feature>
<name>A0A9N9JIN4_9GLOM</name>
<dbReference type="PANTHER" id="PTHR12170">
    <property type="entry name" value="MACROPHAGE ERYTHROBLAST ATTACHER-RELATED"/>
    <property type="match status" value="1"/>
</dbReference>
<dbReference type="Pfam" id="PF10607">
    <property type="entry name" value="CTLH"/>
    <property type="match status" value="1"/>
</dbReference>
<dbReference type="GO" id="GO:0043161">
    <property type="term" value="P:proteasome-mediated ubiquitin-dependent protein catabolic process"/>
    <property type="evidence" value="ECO:0007669"/>
    <property type="project" value="InterPro"/>
</dbReference>
<dbReference type="GO" id="GO:0005634">
    <property type="term" value="C:nucleus"/>
    <property type="evidence" value="ECO:0007669"/>
    <property type="project" value="TreeGrafter"/>
</dbReference>
<evidence type="ECO:0000259" key="2">
    <source>
        <dbReference type="PROSITE" id="PS50897"/>
    </source>
</evidence>
<keyword evidence="4" id="KW-1185">Reference proteome</keyword>
<dbReference type="InterPro" id="IPR006594">
    <property type="entry name" value="LisH"/>
</dbReference>
<dbReference type="InterPro" id="IPR045098">
    <property type="entry name" value="Fyv10_fam"/>
</dbReference>
<dbReference type="GO" id="GO:0034657">
    <property type="term" value="C:GID complex"/>
    <property type="evidence" value="ECO:0007669"/>
    <property type="project" value="TreeGrafter"/>
</dbReference>
<gene>
    <name evidence="3" type="ORF">AMORRO_LOCUS17572</name>
</gene>
<evidence type="ECO:0000313" key="3">
    <source>
        <dbReference type="EMBL" id="CAG8784122.1"/>
    </source>
</evidence>
<dbReference type="GO" id="GO:0004842">
    <property type="term" value="F:ubiquitin-protein transferase activity"/>
    <property type="evidence" value="ECO:0007669"/>
    <property type="project" value="InterPro"/>
</dbReference>
<dbReference type="PROSITE" id="PS50897">
    <property type="entry name" value="CTLH"/>
    <property type="match status" value="1"/>
</dbReference>
<reference evidence="3" key="1">
    <citation type="submission" date="2021-06" db="EMBL/GenBank/DDBJ databases">
        <authorList>
            <person name="Kallberg Y."/>
            <person name="Tangrot J."/>
            <person name="Rosling A."/>
        </authorList>
    </citation>
    <scope>NUCLEOTIDE SEQUENCE</scope>
    <source>
        <strain evidence="3">CL551</strain>
    </source>
</reference>
<accession>A0A9N9JIN4</accession>